<dbReference type="InterPro" id="IPR025566">
    <property type="entry name" value="DUF4331"/>
</dbReference>
<dbReference type="RefSeq" id="WP_145061423.1">
    <property type="nucleotide sequence ID" value="NZ_CP036287.1"/>
</dbReference>
<evidence type="ECO:0000256" key="1">
    <source>
        <dbReference type="SAM" id="MobiDB-lite"/>
    </source>
</evidence>
<feature type="region of interest" description="Disordered" evidence="1">
    <location>
        <begin position="495"/>
        <end position="516"/>
    </location>
</feature>
<gene>
    <name evidence="2" type="ORF">Pla133_01760</name>
</gene>
<evidence type="ECO:0008006" key="4">
    <source>
        <dbReference type="Google" id="ProtNLM"/>
    </source>
</evidence>
<accession>A0A518BDS9</accession>
<organism evidence="2 3">
    <name type="scientific">Engelhardtia mirabilis</name>
    <dbReference type="NCBI Taxonomy" id="2528011"/>
    <lineage>
        <taxon>Bacteria</taxon>
        <taxon>Pseudomonadati</taxon>
        <taxon>Planctomycetota</taxon>
        <taxon>Planctomycetia</taxon>
        <taxon>Planctomycetia incertae sedis</taxon>
        <taxon>Engelhardtia</taxon>
    </lineage>
</organism>
<dbReference type="KEGG" id="pbap:Pla133_01760"/>
<proteinExistence type="predicted"/>
<name>A0A518BDS9_9BACT</name>
<evidence type="ECO:0000313" key="3">
    <source>
        <dbReference type="Proteomes" id="UP000316921"/>
    </source>
</evidence>
<dbReference type="EMBL" id="CP036287">
    <property type="protein sequence ID" value="QDU65112.1"/>
    <property type="molecule type" value="Genomic_DNA"/>
</dbReference>
<dbReference type="Proteomes" id="UP000316921">
    <property type="component" value="Chromosome"/>
</dbReference>
<keyword evidence="3" id="KW-1185">Reference proteome</keyword>
<evidence type="ECO:0000313" key="2">
    <source>
        <dbReference type="EMBL" id="QDU65112.1"/>
    </source>
</evidence>
<sequence length="516" mass="54132">MNQRLLLGGAVGAGALAFALSHASNHREAPITALDHKADITDLFAFVSYDQDQAPGEAPEFVTLILGVDPLLEPANGPTLFPFDPDILYAIHVDNDHDALPDKRFEFRFDTTYQLPDVYTAVAGIGPNGASDPQTGNLVVPPRIDDFQDLGLNQRQTYTLDLVDVASGVSTPLMRADGAPLYALPGNPGPRTMDYEALFDQAINPLQRGIQAFAGTVDDPFFIDLGAAFDTANFRTLGSGVPGVLTAQEDGAKRNFASDTVSGYAVNVLALEVPIALLTATGQIEPADSPFATLGVYGSTSRPQMTVLQSPDPAVSSGPFRQVQRIGNPLINELVIGIGSKDKFSMSEPAGDAQFEKFLLDPPIVGIVEALYGGALAVPDAPRFDLLPLVTYAAPIAAPGTPTGPTADLLRINTGVPATPLGSASRLGLIGGDAAGFPNGRRLYDDVVDITLRVAVGGVLDPSFAGFDPDVNGRLGDGVNVNDARLRADFPYLASAPSGRDRRHVDPGEPGGGPID</sequence>
<reference evidence="2 3" key="1">
    <citation type="submission" date="2019-02" db="EMBL/GenBank/DDBJ databases">
        <title>Deep-cultivation of Planctomycetes and their phenomic and genomic characterization uncovers novel biology.</title>
        <authorList>
            <person name="Wiegand S."/>
            <person name="Jogler M."/>
            <person name="Boedeker C."/>
            <person name="Pinto D."/>
            <person name="Vollmers J."/>
            <person name="Rivas-Marin E."/>
            <person name="Kohn T."/>
            <person name="Peeters S.H."/>
            <person name="Heuer A."/>
            <person name="Rast P."/>
            <person name="Oberbeckmann S."/>
            <person name="Bunk B."/>
            <person name="Jeske O."/>
            <person name="Meyerdierks A."/>
            <person name="Storesund J.E."/>
            <person name="Kallscheuer N."/>
            <person name="Luecker S."/>
            <person name="Lage O.M."/>
            <person name="Pohl T."/>
            <person name="Merkel B.J."/>
            <person name="Hornburger P."/>
            <person name="Mueller R.-W."/>
            <person name="Bruemmer F."/>
            <person name="Labrenz M."/>
            <person name="Spormann A.M."/>
            <person name="Op den Camp H."/>
            <person name="Overmann J."/>
            <person name="Amann R."/>
            <person name="Jetten M.S.M."/>
            <person name="Mascher T."/>
            <person name="Medema M.H."/>
            <person name="Devos D.P."/>
            <person name="Kaster A.-K."/>
            <person name="Ovreas L."/>
            <person name="Rohde M."/>
            <person name="Galperin M.Y."/>
            <person name="Jogler C."/>
        </authorList>
    </citation>
    <scope>NUCLEOTIDE SEQUENCE [LARGE SCALE GENOMIC DNA]</scope>
    <source>
        <strain evidence="2 3">Pla133</strain>
    </source>
</reference>
<protein>
    <recommendedName>
        <fullName evidence="4">DUF4331 domain-containing protein</fullName>
    </recommendedName>
</protein>
<dbReference type="Pfam" id="PF14224">
    <property type="entry name" value="DUF4331"/>
    <property type="match status" value="1"/>
</dbReference>
<dbReference type="AlphaFoldDB" id="A0A518BDS9"/>